<dbReference type="STRING" id="79929.MTBMA_c06250"/>
<dbReference type="GO" id="GO:0016757">
    <property type="term" value="F:glycosyltransferase activity"/>
    <property type="evidence" value="ECO:0007669"/>
    <property type="project" value="UniProtKB-KW"/>
</dbReference>
<dbReference type="RefSeq" id="WP_013295444.1">
    <property type="nucleotide sequence ID" value="NC_014408.1"/>
</dbReference>
<keyword evidence="2" id="KW-0808">Transferase</keyword>
<dbReference type="InterPro" id="IPR001173">
    <property type="entry name" value="Glyco_trans_2-like"/>
</dbReference>
<evidence type="ECO:0000259" key="1">
    <source>
        <dbReference type="Pfam" id="PF00535"/>
    </source>
</evidence>
<dbReference type="Gene3D" id="3.90.550.10">
    <property type="entry name" value="Spore Coat Polysaccharide Biosynthesis Protein SpsA, Chain A"/>
    <property type="match status" value="1"/>
</dbReference>
<dbReference type="OrthoDB" id="64615at2157"/>
<dbReference type="KEGG" id="mmg:MTBMA_c06250"/>
<dbReference type="EMBL" id="CP001710">
    <property type="protein sequence ID" value="ADL58220.1"/>
    <property type="molecule type" value="Genomic_DNA"/>
</dbReference>
<dbReference type="PaxDb" id="79929-MTBMA_c06250"/>
<dbReference type="GeneID" id="9704333"/>
<dbReference type="InterPro" id="IPR029044">
    <property type="entry name" value="Nucleotide-diphossugar_trans"/>
</dbReference>
<dbReference type="PANTHER" id="PTHR43685:SF2">
    <property type="entry name" value="GLYCOSYLTRANSFERASE 2-LIKE DOMAIN-CONTAINING PROTEIN"/>
    <property type="match status" value="1"/>
</dbReference>
<proteinExistence type="predicted"/>
<dbReference type="PANTHER" id="PTHR43685">
    <property type="entry name" value="GLYCOSYLTRANSFERASE"/>
    <property type="match status" value="1"/>
</dbReference>
<reference evidence="2 3" key="2">
    <citation type="journal article" date="2010" name="J. Bacteriol.">
        <title>Complete genome sequence of Methanothermobacter marburgensis, a methanoarchaeon model organism.</title>
        <authorList>
            <person name="Liesegang H."/>
            <person name="Kaster A.K."/>
            <person name="Wiezer A."/>
            <person name="Goenrich M."/>
            <person name="Wollherr A."/>
            <person name="Seedorf H."/>
            <person name="Gottschalk G."/>
            <person name="Thauer R.K."/>
        </authorList>
    </citation>
    <scope>NUCLEOTIDE SEQUENCE [LARGE SCALE GENOMIC DNA]</scope>
    <source>
        <strain evidence="3">ATCC BAA-927 / DSM 2133 / JCM 14651 / NBRC 100331 / OCM 82 / Marburg</strain>
    </source>
</reference>
<dbReference type="Pfam" id="PF00535">
    <property type="entry name" value="Glycos_transf_2"/>
    <property type="match status" value="1"/>
</dbReference>
<protein>
    <submittedName>
        <fullName evidence="2">Predicted glycosyltransferase</fullName>
        <ecNumber evidence="2">2.4.1.-</ecNumber>
    </submittedName>
</protein>
<dbReference type="EC" id="2.4.1.-" evidence="2"/>
<dbReference type="CAZy" id="GT2">
    <property type="family name" value="Glycosyltransferase Family 2"/>
</dbReference>
<dbReference type="HOGENOM" id="CLU_023845_2_1_2"/>
<dbReference type="CDD" id="cd04185">
    <property type="entry name" value="GT_2_like_b"/>
    <property type="match status" value="1"/>
</dbReference>
<name>D9PVH2_METTM</name>
<evidence type="ECO:0000313" key="3">
    <source>
        <dbReference type="Proteomes" id="UP000000345"/>
    </source>
</evidence>
<keyword evidence="3" id="KW-1185">Reference proteome</keyword>
<keyword evidence="2" id="KW-0328">Glycosyltransferase</keyword>
<reference key="1">
    <citation type="submission" date="2009-08" db="EMBL/GenBank/DDBJ databases">
        <title>The genome sequence of Methanothermobacter marburgensis.</title>
        <authorList>
            <person name="Kaster A."/>
            <person name="Seedorf H."/>
            <person name="Goenrich M."/>
            <person name="Wiezer A."/>
            <person name="Liesegang H."/>
            <person name="Thauer R."/>
            <person name="Gottschalk G."/>
        </authorList>
    </citation>
    <scope>NUCLEOTIDE SEQUENCE</scope>
    <source>
        <strain>Marburg</strain>
    </source>
</reference>
<evidence type="ECO:0000313" key="2">
    <source>
        <dbReference type="EMBL" id="ADL58220.1"/>
    </source>
</evidence>
<accession>D9PVH2</accession>
<dbReference type="SUPFAM" id="SSF53448">
    <property type="entry name" value="Nucleotide-diphospho-sugar transferases"/>
    <property type="match status" value="1"/>
</dbReference>
<organism evidence="2 3">
    <name type="scientific">Methanothermobacter marburgensis (strain ATCC BAA-927 / DSM 2133 / JCM 14651 / NBRC 100331 / OCM 82 / Marburg)</name>
    <name type="common">Methanobacterium thermoautotrophicum</name>
    <dbReference type="NCBI Taxonomy" id="79929"/>
    <lineage>
        <taxon>Archaea</taxon>
        <taxon>Methanobacteriati</taxon>
        <taxon>Methanobacteriota</taxon>
        <taxon>Methanomada group</taxon>
        <taxon>Methanobacteria</taxon>
        <taxon>Methanobacteriales</taxon>
        <taxon>Methanobacteriaceae</taxon>
        <taxon>Methanothermobacter</taxon>
    </lineage>
</organism>
<gene>
    <name evidence="2" type="ordered locus">MTBMA_c06250</name>
</gene>
<dbReference type="InterPro" id="IPR050834">
    <property type="entry name" value="Glycosyltransf_2"/>
</dbReference>
<sequence length="313" mass="35804">MKICAVVVTFNRKKLLLECINALRSQTRPLEAIYIIDNSSSDGTPELLQKEGYSPSPDGGTLTIENLYNEEEIRITHLRLSRNIGGAGGFYEGVKMAYEDGYDWVWLMDDDVEPLPNTLENLIKVGNSIEKKSALVPVRFFNGSLFNLETKEFNFKNPLRNFTYGIISEDDLINEYFEVSAISFEGPLISADAIAEIGFPDKDLFIIADDTDYAIRLKKYAPIYMVSEAKMIKKVVADPEFNWKTHYLIRNIVYLDRKYGENLSTKYLRPIRTLLQYIIIYASKNPKNIKKILRAFREGYTLKKGITVAPGEF</sequence>
<dbReference type="AlphaFoldDB" id="D9PVH2"/>
<dbReference type="GeneID" id="58978241"/>
<dbReference type="Proteomes" id="UP000000345">
    <property type="component" value="Chromosome"/>
</dbReference>
<feature type="domain" description="Glycosyltransferase 2-like" evidence="1">
    <location>
        <begin position="5"/>
        <end position="157"/>
    </location>
</feature>